<feature type="transmembrane region" description="Helical" evidence="6">
    <location>
        <begin position="12"/>
        <end position="35"/>
    </location>
</feature>
<evidence type="ECO:0000256" key="6">
    <source>
        <dbReference type="SAM" id="Phobius"/>
    </source>
</evidence>
<accession>A0A654KGF0</accession>
<evidence type="ECO:0000256" key="4">
    <source>
        <dbReference type="ARBA" id="ARBA00023172"/>
    </source>
</evidence>
<dbReference type="Proteomes" id="UP000007472">
    <property type="component" value="Chromosome"/>
</dbReference>
<evidence type="ECO:0000313" key="8">
    <source>
        <dbReference type="Proteomes" id="UP000007472"/>
    </source>
</evidence>
<evidence type="ECO:0000313" key="7">
    <source>
        <dbReference type="EMBL" id="ADU91514.1"/>
    </source>
</evidence>
<proteinExistence type="inferred from homology"/>
<protein>
    <submittedName>
        <fullName evidence="7">DNA recombination protein RmuC</fullName>
    </submittedName>
</protein>
<evidence type="ECO:0000256" key="3">
    <source>
        <dbReference type="ARBA" id="ARBA00023054"/>
    </source>
</evidence>
<keyword evidence="4" id="KW-0233">DNA recombination</keyword>
<sequence>MDSFTLQNLSSALAPFALYLAIGAVVFFVLWLFALGRNASKATRLAVLEHKATEDTQDIQVLKQETQQLNATRDELAETLAAVKSKYEILEAQTNDLKAERDRMQQAHELTIMQTKDLEKQILASSLESKSLKEQLDYEKATAQENLRSQKEQFEEARKHLSTEFENLSNRFLDQKSKEFSEQSTKSLGSILLPLREQINIFQKRVNDAQTQNTTEFSSLKTQIEMVKNLGIQMSTEASNLAAALKGNKKILGNWGEMQLETLLQNAGLEKGVQYEAQTRATTDEGTKAIPDFIVHLPDERFIVIDSKVSLNAYQEALASENPEQTQTHIQLHVKAVKDHVKSLSEKDYANLKSLGKQSIGFVFMFMPIEAAYTLVLQQYPQMFVEAYNKGVVLVSQSTLLPTLKTVANIWKLVKSDEQAQEIVNKAMDIYNQLAVFCEHYHKVGNALSTATKSYNSGVTSLVGQQGLYGKVERFKALSTKSAKDMSDIKMIEQTPDVERLEIAVAKTLPKIENNNKIKG</sequence>
<comment type="function">
    <text evidence="1">Involved in DNA recombination.</text>
</comment>
<dbReference type="EMBL" id="CP002456">
    <property type="protein sequence ID" value="ADU91514.1"/>
    <property type="molecule type" value="Genomic_DNA"/>
</dbReference>
<dbReference type="PANTHER" id="PTHR30563">
    <property type="entry name" value="DNA RECOMBINATION PROTEIN RMUC"/>
    <property type="match status" value="1"/>
</dbReference>
<dbReference type="PANTHER" id="PTHR30563:SF0">
    <property type="entry name" value="DNA RECOMBINATION PROTEIN RMUC"/>
    <property type="match status" value="1"/>
</dbReference>
<feature type="coiled-coil region" evidence="5">
    <location>
        <begin position="45"/>
        <end position="171"/>
    </location>
</feature>
<reference evidence="7 8" key="1">
    <citation type="journal article" date="2011" name="J. Bacteriol.">
        <title>Genome sequence of Taylorella equigenitalis MCE9, the causative agent of contagious equine metritis.</title>
        <authorList>
            <person name="Hebert L."/>
            <person name="Moumen B."/>
            <person name="Duquesne F."/>
            <person name="Breuil M.F."/>
            <person name="Laugier C."/>
            <person name="Batto J.M."/>
            <person name="Renault P."/>
            <person name="Petry S."/>
        </authorList>
    </citation>
    <scope>NUCLEOTIDE SEQUENCE [LARGE SCALE GENOMIC DNA]</scope>
    <source>
        <strain evidence="7 8">MCE9</strain>
    </source>
</reference>
<keyword evidence="3 5" id="KW-0175">Coiled coil</keyword>
<organism evidence="7 8">
    <name type="scientific">Taylorella equigenitalis (strain MCE9)</name>
    <dbReference type="NCBI Taxonomy" id="937774"/>
    <lineage>
        <taxon>Bacteria</taxon>
        <taxon>Pseudomonadati</taxon>
        <taxon>Pseudomonadota</taxon>
        <taxon>Betaproteobacteria</taxon>
        <taxon>Burkholderiales</taxon>
        <taxon>Alcaligenaceae</taxon>
        <taxon>Taylorella</taxon>
    </lineage>
</organism>
<dbReference type="GO" id="GO:0006310">
    <property type="term" value="P:DNA recombination"/>
    <property type="evidence" value="ECO:0007669"/>
    <property type="project" value="UniProtKB-KW"/>
</dbReference>
<dbReference type="InterPro" id="IPR003798">
    <property type="entry name" value="DNA_recombination_RmuC"/>
</dbReference>
<evidence type="ECO:0000256" key="2">
    <source>
        <dbReference type="ARBA" id="ARBA00009840"/>
    </source>
</evidence>
<keyword evidence="6" id="KW-1133">Transmembrane helix</keyword>
<name>A0A654KGF0_TAYEM</name>
<dbReference type="Pfam" id="PF02646">
    <property type="entry name" value="RmuC"/>
    <property type="match status" value="1"/>
</dbReference>
<dbReference type="AlphaFoldDB" id="A0A654KGF0"/>
<evidence type="ECO:0000256" key="5">
    <source>
        <dbReference type="SAM" id="Coils"/>
    </source>
</evidence>
<comment type="similarity">
    <text evidence="2">Belongs to the RmuC family.</text>
</comment>
<keyword evidence="6" id="KW-0472">Membrane</keyword>
<dbReference type="KEGG" id="teq:TEQUI_0572"/>
<keyword evidence="6" id="KW-0812">Transmembrane</keyword>
<evidence type="ECO:0000256" key="1">
    <source>
        <dbReference type="ARBA" id="ARBA00003416"/>
    </source>
</evidence>
<gene>
    <name evidence="7" type="ordered locus">TEQUI_0572</name>
</gene>